<reference evidence="2" key="2">
    <citation type="submission" date="2013-11" db="EMBL/GenBank/DDBJ databases">
        <title>The Genome Sequence of Phytophthora parasitica IAC_01/95.</title>
        <authorList>
            <consortium name="The Broad Institute Genomics Platform"/>
            <person name="Russ C."/>
            <person name="Tyler B."/>
            <person name="Panabieres F."/>
            <person name="Shan W."/>
            <person name="Tripathy S."/>
            <person name="Grunwald N."/>
            <person name="Machado M."/>
            <person name="Johnson C.S."/>
            <person name="Arredondo F."/>
            <person name="Hong C."/>
            <person name="Coffey M."/>
            <person name="Young S.K."/>
            <person name="Zeng Q."/>
            <person name="Gargeya S."/>
            <person name="Fitzgerald M."/>
            <person name="Abouelleil A."/>
            <person name="Alvarado L."/>
            <person name="Chapman S.B."/>
            <person name="Gainer-Dewar J."/>
            <person name="Goldberg J."/>
            <person name="Griggs A."/>
            <person name="Gujja S."/>
            <person name="Hansen M."/>
            <person name="Howarth C."/>
            <person name="Imamovic A."/>
            <person name="Ireland A."/>
            <person name="Larimer J."/>
            <person name="McCowan C."/>
            <person name="Murphy C."/>
            <person name="Pearson M."/>
            <person name="Poon T.W."/>
            <person name="Priest M."/>
            <person name="Roberts A."/>
            <person name="Saif S."/>
            <person name="Shea T."/>
            <person name="Sykes S."/>
            <person name="Wortman J."/>
            <person name="Nusbaum C."/>
            <person name="Birren B."/>
        </authorList>
    </citation>
    <scope>NUCLEOTIDE SEQUENCE [LARGE SCALE GENOMIC DNA]</scope>
    <source>
        <strain evidence="2">IAC_01/95</strain>
    </source>
</reference>
<dbReference type="EMBL" id="KI674231">
    <property type="protein sequence ID" value="ETL34782.1"/>
    <property type="molecule type" value="Genomic_DNA"/>
</dbReference>
<reference evidence="1" key="1">
    <citation type="submission" date="2013-11" db="EMBL/GenBank/DDBJ databases">
        <title>The Genome Sequence of Phytophthora parasitica CJ05E6.</title>
        <authorList>
            <consortium name="The Broad Institute Genomics Platform"/>
            <person name="Russ C."/>
            <person name="Tyler B."/>
            <person name="Panabieres F."/>
            <person name="Shan W."/>
            <person name="Tripathy S."/>
            <person name="Grunwald N."/>
            <person name="Machado M."/>
            <person name="Johnson C.S."/>
            <person name="Arredondo F."/>
            <person name="Hong C."/>
            <person name="Coffey M."/>
            <person name="Young S.K."/>
            <person name="Zeng Q."/>
            <person name="Gargeya S."/>
            <person name="Fitzgerald M."/>
            <person name="Abouelleil A."/>
            <person name="Alvarado L."/>
            <person name="Chapman S.B."/>
            <person name="Gainer-Dewar J."/>
            <person name="Goldberg J."/>
            <person name="Griggs A."/>
            <person name="Gujja S."/>
            <person name="Hansen M."/>
            <person name="Howarth C."/>
            <person name="Imamovic A."/>
            <person name="Ireland A."/>
            <person name="Larimer J."/>
            <person name="McCowan C."/>
            <person name="Murphy C."/>
            <person name="Pearson M."/>
            <person name="Poon T.W."/>
            <person name="Priest M."/>
            <person name="Roberts A."/>
            <person name="Saif S."/>
            <person name="Shea T."/>
            <person name="Sykes S."/>
            <person name="Wortman J."/>
            <person name="Nusbaum C."/>
            <person name="Birren B."/>
        </authorList>
    </citation>
    <scope>NUCLEOTIDE SEQUENCE [LARGE SCALE GENOMIC DNA]</scope>
    <source>
        <strain evidence="1">CJ05E6</strain>
    </source>
</reference>
<proteinExistence type="predicted"/>
<protein>
    <submittedName>
        <fullName evidence="1">Uncharacterized protein</fullName>
    </submittedName>
</protein>
<evidence type="ECO:0000313" key="1">
    <source>
        <dbReference type="EMBL" id="ETL34782.1"/>
    </source>
</evidence>
<accession>W2IML9</accession>
<feature type="non-terminal residue" evidence="1">
    <location>
        <position position="44"/>
    </location>
</feature>
<dbReference type="Proteomes" id="UP000053864">
    <property type="component" value="Unassembled WGS sequence"/>
</dbReference>
<dbReference type="EMBL" id="KI694148">
    <property type="protein sequence ID" value="ETM41275.1"/>
    <property type="molecule type" value="Genomic_DNA"/>
</dbReference>
<dbReference type="Proteomes" id="UP000054532">
    <property type="component" value="Unassembled WGS sequence"/>
</dbReference>
<sequence>MNTSDLKLPEDLEDVTLSDVAELLGVLDNDASHDLQSGPKEVKP</sequence>
<name>W2IML9_PHYNI</name>
<gene>
    <name evidence="2" type="ORF">L914_12942</name>
    <name evidence="1" type="ORF">L916_13029</name>
</gene>
<organism evidence="1">
    <name type="scientific">Phytophthora nicotianae</name>
    <name type="common">Potato buckeye rot agent</name>
    <name type="synonym">Phytophthora parasitica</name>
    <dbReference type="NCBI Taxonomy" id="4792"/>
    <lineage>
        <taxon>Eukaryota</taxon>
        <taxon>Sar</taxon>
        <taxon>Stramenopiles</taxon>
        <taxon>Oomycota</taxon>
        <taxon>Peronosporomycetes</taxon>
        <taxon>Peronosporales</taxon>
        <taxon>Peronosporaceae</taxon>
        <taxon>Phytophthora</taxon>
    </lineage>
</organism>
<evidence type="ECO:0000313" key="2">
    <source>
        <dbReference type="EMBL" id="ETM41275.1"/>
    </source>
</evidence>
<dbReference type="AlphaFoldDB" id="W2IML9"/>